<keyword evidence="5" id="KW-1278">Translocase</keyword>
<dbReference type="Pfam" id="PF16209">
    <property type="entry name" value="PhoLip_ATPase_N"/>
    <property type="match status" value="1"/>
</dbReference>
<feature type="transmembrane region" description="Helical" evidence="8">
    <location>
        <begin position="31"/>
        <end position="48"/>
    </location>
</feature>
<feature type="domain" description="P-type ATPase N-terminal" evidence="9">
    <location>
        <begin position="13"/>
        <end position="57"/>
    </location>
</feature>
<dbReference type="Gene3D" id="3.40.1110.10">
    <property type="entry name" value="Calcium-transporting ATPase, cytoplasmic domain N"/>
    <property type="match status" value="1"/>
</dbReference>
<dbReference type="InterPro" id="IPR001757">
    <property type="entry name" value="P_typ_ATPase"/>
</dbReference>
<dbReference type="PRINTS" id="PR00119">
    <property type="entry name" value="CATATPASE"/>
</dbReference>
<keyword evidence="2 8" id="KW-0812">Transmembrane</keyword>
<dbReference type="InterPro" id="IPR044492">
    <property type="entry name" value="P_typ_ATPase_HD_dom"/>
</dbReference>
<dbReference type="InterPro" id="IPR032630">
    <property type="entry name" value="P_typ_ATPase_c"/>
</dbReference>
<evidence type="ECO:0000256" key="1">
    <source>
        <dbReference type="ARBA" id="ARBA00004141"/>
    </source>
</evidence>
<dbReference type="Pfam" id="PF16212">
    <property type="entry name" value="PhoLip_ATPase_C"/>
    <property type="match status" value="1"/>
</dbReference>
<dbReference type="SFLD" id="SFLDG00002">
    <property type="entry name" value="C1.7:_P-type_atpase_like"/>
    <property type="match status" value="1"/>
</dbReference>
<sequence length="996" mass="112265">MGCNLQAAECALRYTMYNFVPINIYHQLSKTTNMFFLVTLALLSVPSISPFTPYTYMIAFLCVLGVSMAKDGYEDYKRHKHDKEFNQRPTHLVKPCDGGADVMVEETFMENLNAGDFAIVKADCEVPADMVFLSSKVRGEDGGLVCARHCYVETSNLDGELNYKRKTAHGPACARCGPKIVRGGAVICGCDMQLIGAIGSFTVFDTGEVLSEFECQIATSNENIMQYERNVLLRGSRLRNTEQIFGLVVSVGEKTKLSMSSRRARTKMSAFERRLFRKIFYVFLIYFTILVISSLLGARFLVSNDTSYLYTSPYPARVALQQTGTEFILYNYLVPISLFVTFEFVRFIQGLFINNDQQMTVQGVGAQCQNTGTIEDLGIIECILADKTGTLTKNEMVFRYVHLLGESKLCAPHALWEKHRETLSSRARLEEALSKGLCAGAANRDPVLCLVLSLLCCNSVELVDGKYQGSSQDEICMVEELARHGLHLKKRTLHAVAIELQGCTLEIEIPIVLEFTSARQRMSVVARVFGRHLLFTKGSDQKILRADAMGHVRRIIDRNSEFRSLAVCCREVGAAEFEDALRDYRGAIENHAMNRIDDIFERLEKDMVYLGTTFIEDKLQDHVGETVQSCLAAGIKIWMVTGDKKETAVSCAINCGLLDRDFERRGSGAVIYAEDLLSNAERFGELMFCKSVVVFRASPDHKARIAEGVMRTGKMTLSIGDGNNDVIMLQTTHIGVGIRGKEGTRACLTADISVPEFRCLERLLHVHGRNSYANLATVGLNSFYKNLFLILIQFYYDFFNGFSGNPVYNYYFLNYFNVFFTSLIPLAVGVFNRQYPDEYLLENPKRYRETRCCFTNKVFLLMIVYAISKATLVFWITYGIVIKKDITSPQGYVGGYKALNNFFSFVVFFSVVLRQVGDITFYVVYSYVAIAVSVLAYVCTIFGLQEIDYYQRLAVPNLYSTPVFYMAAVCVVSLAFFADCIYESVLRRFIQRGLKE</sequence>
<evidence type="ECO:0000256" key="3">
    <source>
        <dbReference type="ARBA" id="ARBA00022723"/>
    </source>
</evidence>
<comment type="subcellular location">
    <subcellularLocation>
        <location evidence="1">Membrane</location>
        <topology evidence="1">Multi-pass membrane protein</topology>
    </subcellularLocation>
</comment>
<dbReference type="Gene3D" id="3.40.50.1000">
    <property type="entry name" value="HAD superfamily/HAD-like"/>
    <property type="match status" value="1"/>
</dbReference>
<proteinExistence type="predicted"/>
<evidence type="ECO:0000313" key="11">
    <source>
        <dbReference type="EMBL" id="KAL0265429.1"/>
    </source>
</evidence>
<keyword evidence="4" id="KW-0460">Magnesium</keyword>
<dbReference type="InterPro" id="IPR018303">
    <property type="entry name" value="ATPase_P-typ_P_site"/>
</dbReference>
<gene>
    <name evidence="11" type="ORF">PYX00_010819</name>
</gene>
<feature type="transmembrane region" description="Helical" evidence="8">
    <location>
        <begin position="898"/>
        <end position="917"/>
    </location>
</feature>
<dbReference type="InterPro" id="IPR008250">
    <property type="entry name" value="ATPase_P-typ_transduc_dom_A_sf"/>
</dbReference>
<evidence type="ECO:0000256" key="7">
    <source>
        <dbReference type="ARBA" id="ARBA00023136"/>
    </source>
</evidence>
<evidence type="ECO:0000259" key="9">
    <source>
        <dbReference type="Pfam" id="PF16209"/>
    </source>
</evidence>
<dbReference type="Pfam" id="PF00702">
    <property type="entry name" value="Hydrolase"/>
    <property type="match status" value="1"/>
</dbReference>
<name>A0AAW2H6Q7_9NEOP</name>
<evidence type="ECO:0000256" key="4">
    <source>
        <dbReference type="ARBA" id="ARBA00022842"/>
    </source>
</evidence>
<dbReference type="PANTHER" id="PTHR24092">
    <property type="entry name" value="PROBABLE PHOSPHOLIPID-TRANSPORTING ATPASE"/>
    <property type="match status" value="1"/>
</dbReference>
<dbReference type="SUPFAM" id="SSF56784">
    <property type="entry name" value="HAD-like"/>
    <property type="match status" value="1"/>
</dbReference>
<evidence type="ECO:0000256" key="2">
    <source>
        <dbReference type="ARBA" id="ARBA00022692"/>
    </source>
</evidence>
<evidence type="ECO:0000256" key="6">
    <source>
        <dbReference type="ARBA" id="ARBA00022989"/>
    </source>
</evidence>
<dbReference type="InterPro" id="IPR036412">
    <property type="entry name" value="HAD-like_sf"/>
</dbReference>
<dbReference type="SUPFAM" id="SSF81665">
    <property type="entry name" value="Calcium ATPase, transmembrane domain M"/>
    <property type="match status" value="1"/>
</dbReference>
<dbReference type="GO" id="GO:0016887">
    <property type="term" value="F:ATP hydrolysis activity"/>
    <property type="evidence" value="ECO:0007669"/>
    <property type="project" value="InterPro"/>
</dbReference>
<dbReference type="SUPFAM" id="SSF81653">
    <property type="entry name" value="Calcium ATPase, transduction domain A"/>
    <property type="match status" value="1"/>
</dbReference>
<dbReference type="GO" id="GO:0005524">
    <property type="term" value="F:ATP binding"/>
    <property type="evidence" value="ECO:0007669"/>
    <property type="project" value="InterPro"/>
</dbReference>
<keyword evidence="7 8" id="KW-0472">Membrane</keyword>
<evidence type="ECO:0000259" key="10">
    <source>
        <dbReference type="Pfam" id="PF16212"/>
    </source>
</evidence>
<organism evidence="11">
    <name type="scientific">Menopon gallinae</name>
    <name type="common">poultry shaft louse</name>
    <dbReference type="NCBI Taxonomy" id="328185"/>
    <lineage>
        <taxon>Eukaryota</taxon>
        <taxon>Metazoa</taxon>
        <taxon>Ecdysozoa</taxon>
        <taxon>Arthropoda</taxon>
        <taxon>Hexapoda</taxon>
        <taxon>Insecta</taxon>
        <taxon>Pterygota</taxon>
        <taxon>Neoptera</taxon>
        <taxon>Paraneoptera</taxon>
        <taxon>Psocodea</taxon>
        <taxon>Troctomorpha</taxon>
        <taxon>Phthiraptera</taxon>
        <taxon>Amblycera</taxon>
        <taxon>Menoponidae</taxon>
        <taxon>Menopon</taxon>
    </lineage>
</organism>
<dbReference type="InterPro" id="IPR023298">
    <property type="entry name" value="ATPase_P-typ_TM_dom_sf"/>
</dbReference>
<feature type="transmembrane region" description="Helical" evidence="8">
    <location>
        <begin position="858"/>
        <end position="878"/>
    </location>
</feature>
<feature type="transmembrane region" description="Helical" evidence="8">
    <location>
        <begin position="279"/>
        <end position="302"/>
    </location>
</feature>
<feature type="transmembrane region" description="Helical" evidence="8">
    <location>
        <begin position="54"/>
        <end position="73"/>
    </location>
</feature>
<evidence type="ECO:0000256" key="8">
    <source>
        <dbReference type="SAM" id="Phobius"/>
    </source>
</evidence>
<evidence type="ECO:0000256" key="5">
    <source>
        <dbReference type="ARBA" id="ARBA00022967"/>
    </source>
</evidence>
<protein>
    <recommendedName>
        <fullName evidence="12">P-type phospholipid transporter</fullName>
    </recommendedName>
</protein>
<feature type="transmembrane region" description="Helical" evidence="8">
    <location>
        <begin position="772"/>
        <end position="796"/>
    </location>
</feature>
<feature type="transmembrane region" description="Helical" evidence="8">
    <location>
        <begin position="924"/>
        <end position="944"/>
    </location>
</feature>
<dbReference type="SFLD" id="SFLDF00027">
    <property type="entry name" value="p-type_atpase"/>
    <property type="match status" value="1"/>
</dbReference>
<dbReference type="SFLD" id="SFLDS00003">
    <property type="entry name" value="Haloacid_Dehalogenase"/>
    <property type="match status" value="1"/>
</dbReference>
<feature type="domain" description="P-type ATPase C-terminal" evidence="10">
    <location>
        <begin position="749"/>
        <end position="990"/>
    </location>
</feature>
<dbReference type="InterPro" id="IPR023214">
    <property type="entry name" value="HAD_sf"/>
</dbReference>
<dbReference type="GO" id="GO:0045332">
    <property type="term" value="P:phospholipid translocation"/>
    <property type="evidence" value="ECO:0007669"/>
    <property type="project" value="TreeGrafter"/>
</dbReference>
<dbReference type="GO" id="GO:0005886">
    <property type="term" value="C:plasma membrane"/>
    <property type="evidence" value="ECO:0007669"/>
    <property type="project" value="TreeGrafter"/>
</dbReference>
<dbReference type="InterPro" id="IPR023299">
    <property type="entry name" value="ATPase_P-typ_cyto_dom_N"/>
</dbReference>
<dbReference type="Gene3D" id="2.70.150.10">
    <property type="entry name" value="Calcium-transporting ATPase, cytoplasmic transduction domain A"/>
    <property type="match status" value="1"/>
</dbReference>
<dbReference type="InterPro" id="IPR032631">
    <property type="entry name" value="P-type_ATPase_N"/>
</dbReference>
<keyword evidence="6 8" id="KW-1133">Transmembrane helix</keyword>
<keyword evidence="3" id="KW-0479">Metal-binding</keyword>
<dbReference type="SUPFAM" id="SSF81660">
    <property type="entry name" value="Metal cation-transporting ATPase, ATP-binding domain N"/>
    <property type="match status" value="1"/>
</dbReference>
<feature type="transmembrane region" description="Helical" evidence="8">
    <location>
        <begin position="964"/>
        <end position="982"/>
    </location>
</feature>
<dbReference type="AlphaFoldDB" id="A0AAW2H6Q7"/>
<dbReference type="EMBL" id="JARGDH010000027">
    <property type="protein sequence ID" value="KAL0265429.1"/>
    <property type="molecule type" value="Genomic_DNA"/>
</dbReference>
<dbReference type="GO" id="GO:0140326">
    <property type="term" value="F:ATPase-coupled intramembrane lipid transporter activity"/>
    <property type="evidence" value="ECO:0007669"/>
    <property type="project" value="TreeGrafter"/>
</dbReference>
<dbReference type="NCBIfam" id="TIGR01494">
    <property type="entry name" value="ATPase_P-type"/>
    <property type="match status" value="1"/>
</dbReference>
<comment type="caution">
    <text evidence="11">The sequence shown here is derived from an EMBL/GenBank/DDBJ whole genome shotgun (WGS) entry which is preliminary data.</text>
</comment>
<feature type="transmembrane region" description="Helical" evidence="8">
    <location>
        <begin position="808"/>
        <end position="831"/>
    </location>
</feature>
<feature type="transmembrane region" description="Helical" evidence="8">
    <location>
        <begin position="327"/>
        <end position="345"/>
    </location>
</feature>
<dbReference type="PROSITE" id="PS00154">
    <property type="entry name" value="ATPASE_E1_E2"/>
    <property type="match status" value="1"/>
</dbReference>
<reference evidence="11" key="1">
    <citation type="journal article" date="2024" name="Gigascience">
        <title>Chromosome-level genome of the poultry shaft louse Menopon gallinae provides insight into the host-switching and adaptive evolution of parasitic lice.</title>
        <authorList>
            <person name="Xu Y."/>
            <person name="Ma L."/>
            <person name="Liu S."/>
            <person name="Liang Y."/>
            <person name="Liu Q."/>
            <person name="He Z."/>
            <person name="Tian L."/>
            <person name="Duan Y."/>
            <person name="Cai W."/>
            <person name="Li H."/>
            <person name="Song F."/>
        </authorList>
    </citation>
    <scope>NUCLEOTIDE SEQUENCE</scope>
    <source>
        <strain evidence="11">Cailab_2023a</strain>
    </source>
</reference>
<dbReference type="GO" id="GO:0046872">
    <property type="term" value="F:metal ion binding"/>
    <property type="evidence" value="ECO:0007669"/>
    <property type="project" value="UniProtKB-KW"/>
</dbReference>
<accession>A0AAW2H6Q7</accession>
<evidence type="ECO:0008006" key="12">
    <source>
        <dbReference type="Google" id="ProtNLM"/>
    </source>
</evidence>